<proteinExistence type="inferred from homology"/>
<comment type="similarity">
    <text evidence="1 5">Belongs to the glycosyl hydrolase 32 family.</text>
</comment>
<dbReference type="AlphaFoldDB" id="A0A8H6QLP8"/>
<evidence type="ECO:0000259" key="6">
    <source>
        <dbReference type="Pfam" id="PF00251"/>
    </source>
</evidence>
<evidence type="ECO:0000256" key="4">
    <source>
        <dbReference type="ARBA" id="ARBA00023295"/>
    </source>
</evidence>
<accession>A0A8H6QLP8</accession>
<evidence type="ECO:0000259" key="7">
    <source>
        <dbReference type="Pfam" id="PF08244"/>
    </source>
</evidence>
<evidence type="ECO:0000256" key="2">
    <source>
        <dbReference type="ARBA" id="ARBA00022729"/>
    </source>
</evidence>
<dbReference type="Gene3D" id="2.60.120.560">
    <property type="entry name" value="Exo-inulinase, domain 1"/>
    <property type="match status" value="1"/>
</dbReference>
<comment type="caution">
    <text evidence="8">The sequence shown here is derived from an EMBL/GenBank/DDBJ whole genome shotgun (WGS) entry which is preliminary data.</text>
</comment>
<dbReference type="InterPro" id="IPR013148">
    <property type="entry name" value="Glyco_hydro_32_N"/>
</dbReference>
<feature type="domain" description="Glycosyl hydrolase family 32 C-terminal" evidence="7">
    <location>
        <begin position="108"/>
        <end position="261"/>
    </location>
</feature>
<dbReference type="SUPFAM" id="SSF49899">
    <property type="entry name" value="Concanavalin A-like lectins/glucanases"/>
    <property type="match status" value="1"/>
</dbReference>
<feature type="domain" description="Glycosyl hydrolase family 32 N-terminal" evidence="6">
    <location>
        <begin position="6"/>
        <end position="102"/>
    </location>
</feature>
<evidence type="ECO:0000313" key="8">
    <source>
        <dbReference type="EMBL" id="KAF7174482.1"/>
    </source>
</evidence>
<dbReference type="Pfam" id="PF08244">
    <property type="entry name" value="Glyco_hydro_32C"/>
    <property type="match status" value="1"/>
</dbReference>
<dbReference type="SMART" id="SM00640">
    <property type="entry name" value="Glyco_32"/>
    <property type="match status" value="1"/>
</dbReference>
<keyword evidence="2" id="KW-0732">Signal</keyword>
<dbReference type="GO" id="GO:0051670">
    <property type="term" value="F:inulinase activity"/>
    <property type="evidence" value="ECO:0007669"/>
    <property type="project" value="UniProtKB-ARBA"/>
</dbReference>
<sequence>MAAIGSGTQYFVGEFDGTTFTPDADSVYPGNATANWMDWGPDFYASAGYNGLPMDAYVHIGWMNNWQYGQNIPTSPWRSAMSIPRHLTLETIGAKATLVQRPQEAWSSIVSKQAAYSHTYNSVPEGSVNVGTTGETIKIDLSFSAASTASEFAIAVRASADSTQQTLVGYDFVNKQVFIDRTRSGDVSFDKTFASVYRGPLAPGVNGKVNLSIFVDRSSVEVFGGQGETTLTAQIFPSGEAVHARLVSTGGATKGVNLKIYNVASTWH</sequence>
<dbReference type="FunFam" id="2.60.120.560:FF:000003">
    <property type="entry name" value="Extracellular exo-inulinase inuE"/>
    <property type="match status" value="1"/>
</dbReference>
<dbReference type="Pfam" id="PF00251">
    <property type="entry name" value="Glyco_hydro_32N"/>
    <property type="match status" value="1"/>
</dbReference>
<keyword evidence="4 5" id="KW-0326">Glycosidase</keyword>
<keyword evidence="3 5" id="KW-0378">Hydrolase</keyword>
<protein>
    <submittedName>
        <fullName evidence="8">Uncharacterized protein</fullName>
    </submittedName>
</protein>
<dbReference type="GO" id="GO:0005987">
    <property type="term" value="P:sucrose catabolic process"/>
    <property type="evidence" value="ECO:0007669"/>
    <property type="project" value="TreeGrafter"/>
</dbReference>
<evidence type="ECO:0000256" key="5">
    <source>
        <dbReference type="RuleBase" id="RU362110"/>
    </source>
</evidence>
<dbReference type="InterPro" id="IPR013320">
    <property type="entry name" value="ConA-like_dom_sf"/>
</dbReference>
<name>A0A8H6QLP8_9EURO</name>
<dbReference type="Proteomes" id="UP000662466">
    <property type="component" value="Unassembled WGS sequence"/>
</dbReference>
<dbReference type="EMBL" id="JACBAF010001515">
    <property type="protein sequence ID" value="KAF7174482.1"/>
    <property type="molecule type" value="Genomic_DNA"/>
</dbReference>
<evidence type="ECO:0000313" key="9">
    <source>
        <dbReference type="Proteomes" id="UP000662466"/>
    </source>
</evidence>
<dbReference type="Gene3D" id="2.115.10.20">
    <property type="entry name" value="Glycosyl hydrolase domain, family 43"/>
    <property type="match status" value="1"/>
</dbReference>
<dbReference type="InterPro" id="IPR013189">
    <property type="entry name" value="Glyco_hydro_32_C"/>
</dbReference>
<reference evidence="8" key="1">
    <citation type="submission" date="2020-06" db="EMBL/GenBank/DDBJ databases">
        <title>Draft genome sequences of strains closely related to Aspergillus parafelis and Aspergillus hiratsukae.</title>
        <authorList>
            <person name="Dos Santos R.A.C."/>
            <person name="Rivero-Menendez O."/>
            <person name="Steenwyk J.L."/>
            <person name="Mead M.E."/>
            <person name="Goldman G.H."/>
            <person name="Alastruey-Izquierdo A."/>
            <person name="Rokas A."/>
        </authorList>
    </citation>
    <scope>NUCLEOTIDE SEQUENCE</scope>
    <source>
        <strain evidence="8">CNM-CM6106</strain>
    </source>
</reference>
<dbReference type="PANTHER" id="PTHR42800:SF1">
    <property type="entry name" value="EXOINULINASE INUD (AFU_ORTHOLOGUE AFUA_5G00480)"/>
    <property type="match status" value="1"/>
</dbReference>
<evidence type="ECO:0000256" key="3">
    <source>
        <dbReference type="ARBA" id="ARBA00022801"/>
    </source>
</evidence>
<dbReference type="SUPFAM" id="SSF75005">
    <property type="entry name" value="Arabinanase/levansucrase/invertase"/>
    <property type="match status" value="1"/>
</dbReference>
<dbReference type="GO" id="GO:0004575">
    <property type="term" value="F:sucrose alpha-glucosidase activity"/>
    <property type="evidence" value="ECO:0007669"/>
    <property type="project" value="TreeGrafter"/>
</dbReference>
<dbReference type="GO" id="GO:0005737">
    <property type="term" value="C:cytoplasm"/>
    <property type="evidence" value="ECO:0007669"/>
    <property type="project" value="TreeGrafter"/>
</dbReference>
<organism evidence="8 9">
    <name type="scientific">Aspergillus hiratsukae</name>
    <dbReference type="NCBI Taxonomy" id="1194566"/>
    <lineage>
        <taxon>Eukaryota</taxon>
        <taxon>Fungi</taxon>
        <taxon>Dikarya</taxon>
        <taxon>Ascomycota</taxon>
        <taxon>Pezizomycotina</taxon>
        <taxon>Eurotiomycetes</taxon>
        <taxon>Eurotiomycetidae</taxon>
        <taxon>Eurotiales</taxon>
        <taxon>Aspergillaceae</taxon>
        <taxon>Aspergillus</taxon>
        <taxon>Aspergillus subgen. Fumigati</taxon>
    </lineage>
</organism>
<dbReference type="InterPro" id="IPR023296">
    <property type="entry name" value="Glyco_hydro_beta-prop_sf"/>
</dbReference>
<evidence type="ECO:0000256" key="1">
    <source>
        <dbReference type="ARBA" id="ARBA00009902"/>
    </source>
</evidence>
<dbReference type="PANTHER" id="PTHR42800">
    <property type="entry name" value="EXOINULINASE INUD (AFU_ORTHOLOGUE AFUA_5G00480)"/>
    <property type="match status" value="1"/>
</dbReference>
<dbReference type="InterPro" id="IPR001362">
    <property type="entry name" value="Glyco_hydro_32"/>
</dbReference>
<gene>
    <name evidence="8" type="ORF">CNMCM6106_008898</name>
</gene>